<protein>
    <submittedName>
        <fullName evidence="1">Uncharacterized protein</fullName>
    </submittedName>
</protein>
<name>A0A0M0K141_9EUKA</name>
<accession>A0A0M0K141</accession>
<proteinExistence type="predicted"/>
<sequence>MRPTPDVAVRDASTPLPLSGRLGWTLVLLLLALLYRLLPEALRAEGDVLLRAPPPVRIALPSGGAALWLTENKFSRWRCVGGLDDVDEFEYRACLFSDICYDTAAGDFVFFAPAGNVSPPIVYDHSRGEQRTFRHRRDDGRSDTDADFVALSKWVKYRQRSSWSPRIEHRPLPLDEVGATLGGLHALSAPFVPTNLGHVAWDEAFPLLVSMAQLGVYTTELRILRTSGCDTLSGPTSSRRLCAKFAHAFLSPLLGSRGLQLQTLAQLAARRRRESWPTGRKLACFDQLLVGGAFDVFNSEALNHGKEPLLALYRARVLSWHGVPPLAVPTSHTILLVQKEGRRRIHNFKEVRLHVERTFASVASVRTTGFAGQPMAVQFRLVASTTLAISPCGGISMILPFLPEGAHAILMNYQASESDPKRHGECDGCSWTMEAELWRHVRHVHKQYYQVWGPDDFARKKPGRDAAVRVDVTRLERLMRQSLFEMRP</sequence>
<evidence type="ECO:0000313" key="1">
    <source>
        <dbReference type="EMBL" id="KOO32108.1"/>
    </source>
</evidence>
<reference evidence="2" key="1">
    <citation type="journal article" date="2015" name="PLoS Genet.">
        <title>Genome Sequence and Transcriptome Analyses of Chrysochromulina tobin: Metabolic Tools for Enhanced Algal Fitness in the Prominent Order Prymnesiales (Haptophyceae).</title>
        <authorList>
            <person name="Hovde B.T."/>
            <person name="Deodato C.R."/>
            <person name="Hunsperger H.M."/>
            <person name="Ryken S.A."/>
            <person name="Yost W."/>
            <person name="Jha R.K."/>
            <person name="Patterson J."/>
            <person name="Monnat R.J. Jr."/>
            <person name="Barlow S.B."/>
            <person name="Starkenburg S.R."/>
            <person name="Cattolico R.A."/>
        </authorList>
    </citation>
    <scope>NUCLEOTIDE SEQUENCE</scope>
    <source>
        <strain evidence="2">CCMP291</strain>
    </source>
</reference>
<dbReference type="AlphaFoldDB" id="A0A0M0K141"/>
<evidence type="ECO:0000313" key="2">
    <source>
        <dbReference type="Proteomes" id="UP000037460"/>
    </source>
</evidence>
<gene>
    <name evidence="1" type="ORF">Ctob_013027</name>
</gene>
<comment type="caution">
    <text evidence="1">The sequence shown here is derived from an EMBL/GenBank/DDBJ whole genome shotgun (WGS) entry which is preliminary data.</text>
</comment>
<dbReference type="OrthoDB" id="529273at2759"/>
<keyword evidence="2" id="KW-1185">Reference proteome</keyword>
<organism evidence="1 2">
    <name type="scientific">Chrysochromulina tobinii</name>
    <dbReference type="NCBI Taxonomy" id="1460289"/>
    <lineage>
        <taxon>Eukaryota</taxon>
        <taxon>Haptista</taxon>
        <taxon>Haptophyta</taxon>
        <taxon>Prymnesiophyceae</taxon>
        <taxon>Prymnesiales</taxon>
        <taxon>Chrysochromulinaceae</taxon>
        <taxon>Chrysochromulina</taxon>
    </lineage>
</organism>
<dbReference type="EMBL" id="JWZX01001848">
    <property type="protein sequence ID" value="KOO32108.1"/>
    <property type="molecule type" value="Genomic_DNA"/>
</dbReference>
<dbReference type="Proteomes" id="UP000037460">
    <property type="component" value="Unassembled WGS sequence"/>
</dbReference>